<reference evidence="1" key="1">
    <citation type="submission" date="2016-10" db="EMBL/GenBank/DDBJ databases">
        <title>Sequence of Gallionella enrichment culture.</title>
        <authorList>
            <person name="Poehlein A."/>
            <person name="Muehling M."/>
            <person name="Daniel R."/>
        </authorList>
    </citation>
    <scope>NUCLEOTIDE SEQUENCE</scope>
</reference>
<dbReference type="AlphaFoldDB" id="A0A1J5RSM6"/>
<dbReference type="EMBL" id="MLJW01000112">
    <property type="protein sequence ID" value="OIQ98966.1"/>
    <property type="molecule type" value="Genomic_DNA"/>
</dbReference>
<comment type="caution">
    <text evidence="1">The sequence shown here is derived from an EMBL/GenBank/DDBJ whole genome shotgun (WGS) entry which is preliminary data.</text>
</comment>
<organism evidence="1">
    <name type="scientific">mine drainage metagenome</name>
    <dbReference type="NCBI Taxonomy" id="410659"/>
    <lineage>
        <taxon>unclassified sequences</taxon>
        <taxon>metagenomes</taxon>
        <taxon>ecological metagenomes</taxon>
    </lineage>
</organism>
<accession>A0A1J5RSM6</accession>
<name>A0A1J5RSM6_9ZZZZ</name>
<sequence>MSLMTFFALAWRTLITTAETFYFPSGIGCGSATWFLRAPDVPEFVFRAISHPALNIRKLIFHCPTTCIGTIYLPKPIGFALTFSTHYISVKIINAVGICTNRHCE</sequence>
<proteinExistence type="predicted"/>
<gene>
    <name evidence="1" type="ORF">GALL_190610</name>
</gene>
<protein>
    <submittedName>
        <fullName evidence="1">Uncharacterized protein</fullName>
    </submittedName>
</protein>
<evidence type="ECO:0000313" key="1">
    <source>
        <dbReference type="EMBL" id="OIQ98966.1"/>
    </source>
</evidence>